<dbReference type="InterPro" id="IPR044965">
    <property type="entry name" value="Glyco_hydro_17_plant"/>
</dbReference>
<evidence type="ECO:0000256" key="2">
    <source>
        <dbReference type="ARBA" id="ARBA00008773"/>
    </source>
</evidence>
<evidence type="ECO:0000256" key="9">
    <source>
        <dbReference type="RuleBase" id="RU004335"/>
    </source>
</evidence>
<protein>
    <recommendedName>
        <fullName evidence="3">glucan endo-1,3-beta-D-glucosidase</fullName>
        <ecNumber evidence="3">3.2.1.39</ecNumber>
    </recommendedName>
    <alternativeName>
        <fullName evidence="7">(1-&gt;3)-beta-glucan endohydrolase</fullName>
    </alternativeName>
    <alternativeName>
        <fullName evidence="8">Beta-1,3-endoglucanase</fullName>
    </alternativeName>
</protein>
<evidence type="ECO:0000313" key="10">
    <source>
        <dbReference type="EMBL" id="KAL2344721.1"/>
    </source>
</evidence>
<keyword evidence="11" id="KW-1185">Reference proteome</keyword>
<proteinExistence type="inferred from homology"/>
<evidence type="ECO:0000256" key="8">
    <source>
        <dbReference type="ARBA" id="ARBA00033417"/>
    </source>
</evidence>
<keyword evidence="6" id="KW-0326">Glycosidase</keyword>
<dbReference type="Gene3D" id="3.20.20.80">
    <property type="entry name" value="Glycosidases"/>
    <property type="match status" value="1"/>
</dbReference>
<dbReference type="EMBL" id="JBGMDY010000002">
    <property type="protein sequence ID" value="KAL2344721.1"/>
    <property type="molecule type" value="Genomic_DNA"/>
</dbReference>
<evidence type="ECO:0000313" key="11">
    <source>
        <dbReference type="Proteomes" id="UP001603857"/>
    </source>
</evidence>
<accession>A0ABD1N9D8</accession>
<evidence type="ECO:0000256" key="3">
    <source>
        <dbReference type="ARBA" id="ARBA00012780"/>
    </source>
</evidence>
<keyword evidence="5" id="KW-0378">Hydrolase</keyword>
<evidence type="ECO:0000256" key="5">
    <source>
        <dbReference type="ARBA" id="ARBA00022801"/>
    </source>
</evidence>
<dbReference type="PANTHER" id="PTHR32227">
    <property type="entry name" value="GLUCAN ENDO-1,3-BETA-GLUCOSIDASE BG1-RELATED-RELATED"/>
    <property type="match status" value="1"/>
</dbReference>
<dbReference type="FunFam" id="3.20.20.80:FF:000005">
    <property type="entry name" value="Glucan endo-1,3-beta-glucosidase 14"/>
    <property type="match status" value="1"/>
</dbReference>
<keyword evidence="4" id="KW-0732">Signal</keyword>
<dbReference type="EC" id="3.2.1.39" evidence="3"/>
<reference evidence="10 11" key="1">
    <citation type="submission" date="2024-08" db="EMBL/GenBank/DDBJ databases">
        <title>Insights into the chromosomal genome structure of Flemingia macrophylla.</title>
        <authorList>
            <person name="Ding Y."/>
            <person name="Zhao Y."/>
            <person name="Bi W."/>
            <person name="Wu M."/>
            <person name="Zhao G."/>
            <person name="Gong Y."/>
            <person name="Li W."/>
            <person name="Zhang P."/>
        </authorList>
    </citation>
    <scope>NUCLEOTIDE SEQUENCE [LARGE SCALE GENOMIC DNA]</scope>
    <source>
        <strain evidence="10">DYQJB</strain>
        <tissue evidence="10">Leaf</tissue>
    </source>
</reference>
<evidence type="ECO:0000256" key="6">
    <source>
        <dbReference type="ARBA" id="ARBA00023295"/>
    </source>
</evidence>
<organism evidence="10 11">
    <name type="scientific">Flemingia macrophylla</name>
    <dbReference type="NCBI Taxonomy" id="520843"/>
    <lineage>
        <taxon>Eukaryota</taxon>
        <taxon>Viridiplantae</taxon>
        <taxon>Streptophyta</taxon>
        <taxon>Embryophyta</taxon>
        <taxon>Tracheophyta</taxon>
        <taxon>Spermatophyta</taxon>
        <taxon>Magnoliopsida</taxon>
        <taxon>eudicotyledons</taxon>
        <taxon>Gunneridae</taxon>
        <taxon>Pentapetalae</taxon>
        <taxon>rosids</taxon>
        <taxon>fabids</taxon>
        <taxon>Fabales</taxon>
        <taxon>Fabaceae</taxon>
        <taxon>Papilionoideae</taxon>
        <taxon>50 kb inversion clade</taxon>
        <taxon>NPAAA clade</taxon>
        <taxon>indigoferoid/millettioid clade</taxon>
        <taxon>Phaseoleae</taxon>
        <taxon>Flemingia</taxon>
    </lineage>
</organism>
<gene>
    <name evidence="10" type="ORF">Fmac_006006</name>
</gene>
<dbReference type="Proteomes" id="UP001603857">
    <property type="component" value="Unassembled WGS sequence"/>
</dbReference>
<dbReference type="GO" id="GO:0042973">
    <property type="term" value="F:glucan endo-1,3-beta-D-glucosidase activity"/>
    <property type="evidence" value="ECO:0007669"/>
    <property type="project" value="UniProtKB-EC"/>
</dbReference>
<dbReference type="InterPro" id="IPR000490">
    <property type="entry name" value="Glyco_hydro_17"/>
</dbReference>
<dbReference type="SUPFAM" id="SSF51445">
    <property type="entry name" value="(Trans)glycosidases"/>
    <property type="match status" value="1"/>
</dbReference>
<dbReference type="InterPro" id="IPR017853">
    <property type="entry name" value="GH"/>
</dbReference>
<name>A0ABD1N9D8_9FABA</name>
<sequence>MFVVLDFNFATELNNIEVENPSIEGRLGDDDCVGLDVVVDEVDVEASGYSRDREASVVDEIVDEVPCLLCSSVLYAYIGFFGRVASFGINYGQVANNLPSPDNVLELFSNLKITRTRIYDTNPQVLSAFAHSNVEVIVTVENQILSQLNDPQQALQWVSGHIKPYLPDTKITGIQVGNEVFTEGDTTLIQYLVPAVVNIHNALVQLGIESNIHVSTPSSLEVLQESYPPSAGSFKSEISGIMSQFLNFLSTTKAPFWINAYPYFAYKDDPNRISLNYVLFNPNEGMVDPNTNLHYDNMLYAQVDAVSFAIAKLGFSGIEVRVSETGWPSKGDSDEAGATVQNAQTYNRNLLRRQMANEGTPLSPRMRLEAYFFALFNEDMKTGATSERNYGLFQPDETMTYNVGLAAFAASSTSATSISLTSSATKTKKSGPAQFLKFGATKSAIRRRGKAILFKFNWKITFGPVVTLS</sequence>
<evidence type="ECO:0000256" key="7">
    <source>
        <dbReference type="ARBA" id="ARBA00033335"/>
    </source>
</evidence>
<comment type="similarity">
    <text evidence="2 9">Belongs to the glycosyl hydrolase 17 family.</text>
</comment>
<evidence type="ECO:0000256" key="1">
    <source>
        <dbReference type="ARBA" id="ARBA00000382"/>
    </source>
</evidence>
<comment type="caution">
    <text evidence="10">The sequence shown here is derived from an EMBL/GenBank/DDBJ whole genome shotgun (WGS) entry which is preliminary data.</text>
</comment>
<evidence type="ECO:0000256" key="4">
    <source>
        <dbReference type="ARBA" id="ARBA00022729"/>
    </source>
</evidence>
<comment type="catalytic activity">
    <reaction evidence="1">
        <text>Hydrolysis of (1-&gt;3)-beta-D-glucosidic linkages in (1-&gt;3)-beta-D-glucans.</text>
        <dbReference type="EC" id="3.2.1.39"/>
    </reaction>
</comment>
<dbReference type="Pfam" id="PF00332">
    <property type="entry name" value="Glyco_hydro_17"/>
    <property type="match status" value="1"/>
</dbReference>
<dbReference type="AlphaFoldDB" id="A0ABD1N9D8"/>